<organism evidence="3 4">
    <name type="scientific">Actinoplanes teichomyceticus</name>
    <dbReference type="NCBI Taxonomy" id="1867"/>
    <lineage>
        <taxon>Bacteria</taxon>
        <taxon>Bacillati</taxon>
        <taxon>Actinomycetota</taxon>
        <taxon>Actinomycetes</taxon>
        <taxon>Micromonosporales</taxon>
        <taxon>Micromonosporaceae</taxon>
        <taxon>Actinoplanes</taxon>
    </lineage>
</organism>
<dbReference type="Proteomes" id="UP000320239">
    <property type="component" value="Unassembled WGS sequence"/>
</dbReference>
<dbReference type="GO" id="GO:0005737">
    <property type="term" value="C:cytoplasm"/>
    <property type="evidence" value="ECO:0007669"/>
    <property type="project" value="TreeGrafter"/>
</dbReference>
<keyword evidence="4" id="KW-1185">Reference proteome</keyword>
<gene>
    <name evidence="3" type="ORF">FHX34_10688</name>
</gene>
<dbReference type="GO" id="GO:0016491">
    <property type="term" value="F:oxidoreductase activity"/>
    <property type="evidence" value="ECO:0007669"/>
    <property type="project" value="UniProtKB-KW"/>
</dbReference>
<evidence type="ECO:0000256" key="1">
    <source>
        <dbReference type="ARBA" id="ARBA00023002"/>
    </source>
</evidence>
<dbReference type="Gene3D" id="3.50.50.60">
    <property type="entry name" value="FAD/NAD(P)-binding domain"/>
    <property type="match status" value="1"/>
</dbReference>
<feature type="domain" description="FAD dependent oxidoreductase" evidence="2">
    <location>
        <begin position="7"/>
        <end position="343"/>
    </location>
</feature>
<dbReference type="SUPFAM" id="SSF51905">
    <property type="entry name" value="FAD/NAD(P)-binding domain"/>
    <property type="match status" value="1"/>
</dbReference>
<evidence type="ECO:0000313" key="4">
    <source>
        <dbReference type="Proteomes" id="UP000320239"/>
    </source>
</evidence>
<dbReference type="InterPro" id="IPR006076">
    <property type="entry name" value="FAD-dep_OxRdtase"/>
</dbReference>
<name>A0A561VIA9_ACTTI</name>
<dbReference type="Gene3D" id="3.30.9.10">
    <property type="entry name" value="D-Amino Acid Oxidase, subunit A, domain 2"/>
    <property type="match status" value="1"/>
</dbReference>
<keyword evidence="1" id="KW-0560">Oxidoreductase</keyword>
<dbReference type="PANTHER" id="PTHR13847:SF289">
    <property type="entry name" value="GLYCINE OXIDASE"/>
    <property type="match status" value="1"/>
</dbReference>
<dbReference type="RefSeq" id="WP_122978249.1">
    <property type="nucleotide sequence ID" value="NZ_BOMX01000136.1"/>
</dbReference>
<dbReference type="InterPro" id="IPR036188">
    <property type="entry name" value="FAD/NAD-bd_sf"/>
</dbReference>
<dbReference type="PANTHER" id="PTHR13847">
    <property type="entry name" value="SARCOSINE DEHYDROGENASE-RELATED"/>
    <property type="match status" value="1"/>
</dbReference>
<evidence type="ECO:0000313" key="3">
    <source>
        <dbReference type="EMBL" id="TWG11358.1"/>
    </source>
</evidence>
<dbReference type="AlphaFoldDB" id="A0A561VIA9"/>
<accession>A0A561VIA9</accession>
<proteinExistence type="predicted"/>
<reference evidence="3 4" key="1">
    <citation type="submission" date="2019-06" db="EMBL/GenBank/DDBJ databases">
        <title>Sequencing the genomes of 1000 actinobacteria strains.</title>
        <authorList>
            <person name="Klenk H.-P."/>
        </authorList>
    </citation>
    <scope>NUCLEOTIDE SEQUENCE [LARGE SCALE GENOMIC DNA]</scope>
    <source>
        <strain evidence="3 4">DSM 43866</strain>
    </source>
</reference>
<sequence>MSAVRATVIGAGIMGAAVGYHLARTGAAVQILEAAAPATATTGATFARLSAFDKSPREYFELNHAGMIEHARLAEQLGTAAWYHRSGSVLLAEEAGDDLAARAELFQQWGYALRWQDGDRTTRELGVRAELPDRVLHADDEGWVDAVALTRRLLTEAAGHGAALRTGARVTGLERGRTGWTVTVNGAERLGCDIVVNAAGEGSVAVAAPAGSALALVPSQGLLIPAATPDGTLRRTLHGSRVSIRPDGPGRVLLRSEPVDRVLAGHDAPPEPSLLRKLAGEVLAHATRLVPGLAPADPRIGRRVLPRGGYPRVGGSPELPGYYEAVAHSGVILAPLVGRLIAEEISTGRVPDLVGPYRPQAAAEQGGPDHRDA</sequence>
<comment type="caution">
    <text evidence="3">The sequence shown here is derived from an EMBL/GenBank/DDBJ whole genome shotgun (WGS) entry which is preliminary data.</text>
</comment>
<protein>
    <submittedName>
        <fullName evidence="3">Glycine/D-amino acid oxidase-like deaminating enzyme</fullName>
    </submittedName>
</protein>
<dbReference type="EMBL" id="VIWY01000006">
    <property type="protein sequence ID" value="TWG11358.1"/>
    <property type="molecule type" value="Genomic_DNA"/>
</dbReference>
<evidence type="ECO:0000259" key="2">
    <source>
        <dbReference type="Pfam" id="PF01266"/>
    </source>
</evidence>
<dbReference type="OrthoDB" id="4775411at2"/>
<dbReference type="Pfam" id="PF01266">
    <property type="entry name" value="DAO"/>
    <property type="match status" value="1"/>
</dbReference>